<evidence type="ECO:0000313" key="3">
    <source>
        <dbReference type="Proteomes" id="UP001286456"/>
    </source>
</evidence>
<feature type="region of interest" description="Disordered" evidence="1">
    <location>
        <begin position="490"/>
        <end position="539"/>
    </location>
</feature>
<feature type="region of interest" description="Disordered" evidence="1">
    <location>
        <begin position="749"/>
        <end position="827"/>
    </location>
</feature>
<feature type="compositionally biased region" description="Polar residues" evidence="1">
    <location>
        <begin position="62"/>
        <end position="76"/>
    </location>
</feature>
<feature type="compositionally biased region" description="Polar residues" evidence="1">
    <location>
        <begin position="149"/>
        <end position="168"/>
    </location>
</feature>
<accession>A0AAE0M3B5</accession>
<feature type="compositionally biased region" description="Polar residues" evidence="1">
    <location>
        <begin position="712"/>
        <end position="727"/>
    </location>
</feature>
<name>A0AAE0M3B5_9PEZI</name>
<feature type="region of interest" description="Disordered" evidence="1">
    <location>
        <begin position="448"/>
        <end position="476"/>
    </location>
</feature>
<dbReference type="EMBL" id="JAUEPO010000007">
    <property type="protein sequence ID" value="KAK3317540.1"/>
    <property type="molecule type" value="Genomic_DNA"/>
</dbReference>
<dbReference type="Proteomes" id="UP001286456">
    <property type="component" value="Unassembled WGS sequence"/>
</dbReference>
<feature type="region of interest" description="Disordered" evidence="1">
    <location>
        <begin position="554"/>
        <end position="679"/>
    </location>
</feature>
<evidence type="ECO:0000313" key="2">
    <source>
        <dbReference type="EMBL" id="KAK3317540.1"/>
    </source>
</evidence>
<gene>
    <name evidence="2" type="ORF">B0T19DRAFT_435166</name>
</gene>
<feature type="region of interest" description="Disordered" evidence="1">
    <location>
        <begin position="692"/>
        <end position="727"/>
    </location>
</feature>
<feature type="compositionally biased region" description="Polar residues" evidence="1">
    <location>
        <begin position="692"/>
        <end position="702"/>
    </location>
</feature>
<feature type="compositionally biased region" description="Basic residues" evidence="1">
    <location>
        <begin position="282"/>
        <end position="291"/>
    </location>
</feature>
<evidence type="ECO:0000256" key="1">
    <source>
        <dbReference type="SAM" id="MobiDB-lite"/>
    </source>
</evidence>
<organism evidence="2 3">
    <name type="scientific">Cercophora scortea</name>
    <dbReference type="NCBI Taxonomy" id="314031"/>
    <lineage>
        <taxon>Eukaryota</taxon>
        <taxon>Fungi</taxon>
        <taxon>Dikarya</taxon>
        <taxon>Ascomycota</taxon>
        <taxon>Pezizomycotina</taxon>
        <taxon>Sordariomycetes</taxon>
        <taxon>Sordariomycetidae</taxon>
        <taxon>Sordariales</taxon>
        <taxon>Lasiosphaeriaceae</taxon>
        <taxon>Cercophora</taxon>
    </lineage>
</organism>
<feature type="compositionally biased region" description="Basic and acidic residues" evidence="1">
    <location>
        <begin position="220"/>
        <end position="238"/>
    </location>
</feature>
<protein>
    <submittedName>
        <fullName evidence="2">Uncharacterized protein</fullName>
    </submittedName>
</protein>
<keyword evidence="3" id="KW-1185">Reference proteome</keyword>
<dbReference type="AlphaFoldDB" id="A0AAE0M3B5"/>
<feature type="compositionally biased region" description="Basic and acidic residues" evidence="1">
    <location>
        <begin position="195"/>
        <end position="206"/>
    </location>
</feature>
<reference evidence="2" key="2">
    <citation type="submission" date="2023-06" db="EMBL/GenBank/DDBJ databases">
        <authorList>
            <consortium name="Lawrence Berkeley National Laboratory"/>
            <person name="Haridas S."/>
            <person name="Hensen N."/>
            <person name="Bonometti L."/>
            <person name="Westerberg I."/>
            <person name="Brannstrom I.O."/>
            <person name="Guillou S."/>
            <person name="Cros-Aarteil S."/>
            <person name="Calhoun S."/>
            <person name="Kuo A."/>
            <person name="Mondo S."/>
            <person name="Pangilinan J."/>
            <person name="Riley R."/>
            <person name="Labutti K."/>
            <person name="Andreopoulos B."/>
            <person name="Lipzen A."/>
            <person name="Chen C."/>
            <person name="Yanf M."/>
            <person name="Daum C."/>
            <person name="Ng V."/>
            <person name="Clum A."/>
            <person name="Steindorff A."/>
            <person name="Ohm R."/>
            <person name="Martin F."/>
            <person name="Silar P."/>
            <person name="Natvig D."/>
            <person name="Lalanne C."/>
            <person name="Gautier V."/>
            <person name="Ament-Velasquez S.L."/>
            <person name="Kruys A."/>
            <person name="Hutchinson M.I."/>
            <person name="Powell A.J."/>
            <person name="Barry K."/>
            <person name="Miller A.N."/>
            <person name="Grigoriev I.V."/>
            <person name="Debuchy R."/>
            <person name="Gladieux P."/>
            <person name="Thoren M.H."/>
            <person name="Johannesson H."/>
        </authorList>
    </citation>
    <scope>NUCLEOTIDE SEQUENCE</scope>
    <source>
        <strain evidence="2">SMH4131-1</strain>
    </source>
</reference>
<feature type="region of interest" description="Disordered" evidence="1">
    <location>
        <begin position="1"/>
        <end position="322"/>
    </location>
</feature>
<feature type="compositionally biased region" description="Basic and acidic residues" evidence="1">
    <location>
        <begin position="387"/>
        <end position="397"/>
    </location>
</feature>
<feature type="compositionally biased region" description="Basic and acidic residues" evidence="1">
    <location>
        <begin position="257"/>
        <end position="268"/>
    </location>
</feature>
<feature type="compositionally biased region" description="Polar residues" evidence="1">
    <location>
        <begin position="794"/>
        <end position="827"/>
    </location>
</feature>
<reference evidence="2" key="1">
    <citation type="journal article" date="2023" name="Mol. Phylogenet. Evol.">
        <title>Genome-scale phylogeny and comparative genomics of the fungal order Sordariales.</title>
        <authorList>
            <person name="Hensen N."/>
            <person name="Bonometti L."/>
            <person name="Westerberg I."/>
            <person name="Brannstrom I.O."/>
            <person name="Guillou S."/>
            <person name="Cros-Aarteil S."/>
            <person name="Calhoun S."/>
            <person name="Haridas S."/>
            <person name="Kuo A."/>
            <person name="Mondo S."/>
            <person name="Pangilinan J."/>
            <person name="Riley R."/>
            <person name="LaButti K."/>
            <person name="Andreopoulos B."/>
            <person name="Lipzen A."/>
            <person name="Chen C."/>
            <person name="Yan M."/>
            <person name="Daum C."/>
            <person name="Ng V."/>
            <person name="Clum A."/>
            <person name="Steindorff A."/>
            <person name="Ohm R.A."/>
            <person name="Martin F."/>
            <person name="Silar P."/>
            <person name="Natvig D.O."/>
            <person name="Lalanne C."/>
            <person name="Gautier V."/>
            <person name="Ament-Velasquez S.L."/>
            <person name="Kruys A."/>
            <person name="Hutchinson M.I."/>
            <person name="Powell A.J."/>
            <person name="Barry K."/>
            <person name="Miller A.N."/>
            <person name="Grigoriev I.V."/>
            <person name="Debuchy R."/>
            <person name="Gladieux P."/>
            <person name="Hiltunen Thoren M."/>
            <person name="Johannesson H."/>
        </authorList>
    </citation>
    <scope>NUCLEOTIDE SEQUENCE</scope>
    <source>
        <strain evidence="2">SMH4131-1</strain>
    </source>
</reference>
<comment type="caution">
    <text evidence="2">The sequence shown here is derived from an EMBL/GenBank/DDBJ whole genome shotgun (WGS) entry which is preliminary data.</text>
</comment>
<feature type="compositionally biased region" description="Low complexity" evidence="1">
    <location>
        <begin position="115"/>
        <end position="126"/>
    </location>
</feature>
<feature type="compositionally biased region" description="Polar residues" evidence="1">
    <location>
        <begin position="759"/>
        <end position="769"/>
    </location>
</feature>
<sequence length="882" mass="92971">MASSHLPGSYPDDSAPVTPMQEVEEPTRQRNKLRKPNDPRNHQQTDSGVGWPEATEPERNHSSNFNEPQTQRSNFSEAVGGGLYSREGTALPAPQYQSQPQPQREYPGQEDTAHSRPAASAAAVPAGPVESTPIRSLVAENTKEDRLASQGTVGQQHTSASDKSTNDASGPPYWGHLPKSSEGGIYNSVTGHGSAGDDHADHHHMPESGGVYNTVTGHGSSDEESRRHDLSRSSDKDGNGTISSTDAVLNAPLAGIPHEKQTRFEGTETSRTQPRAVDPIHHPKSSTHHRAFPLTSGTSDNHHATGHSDPQTRSHDEALLPGAIGGGIAASELAYKPYNERVESETQHQHGATAHHHDATTSDPRNQDALFAGAGGLGAGIAASDLADRHNSGDQHHTSSATSHQHKRLSKDVSHESKDTGRKQSHDDAPSGEKKHHGILGLFHRHKDDKTQKEAPAPHHHKDEITSEHHKKEAAVGAAAGAGVLGAKHTHNENSQTQPTSSALSTENPNQYAGIPRVGDNYSPSPSAPESHGKPTAAAGAGVAAGLGAYELSHKHGSSHLSQDAAASAQQVADRTSASAYENPREPPSTGLLSHPVLARGLEPSTGDYNVQSSGVPPGIRTNPGSVSGPTTSADQGRSHSDAGPYNVLSSGTPSGVKIEPHGRHSLSHPATHADSQDESDIYRHLKSGTVSGVNTTHSATGPTPPPKDFPVSSTNSPNQYDTKPELFNNNSQAQSQRFVAVPIIAHHRHQEQNHDTEQQQASTQTAFPTSEAAKHMSPEVLPESYRASAPRSGPSSGTGAPLSSNEPPYSAVSSHQYPQTSHHQQSVLNPALAAANGAWASASAPSGSAGHAGLGHAPVIHKCEHCGKDNDITPYFTRNAQ</sequence>
<feature type="compositionally biased region" description="Basic and acidic residues" evidence="1">
    <location>
        <begin position="410"/>
        <end position="433"/>
    </location>
</feature>
<feature type="compositionally biased region" description="Basic and acidic residues" evidence="1">
    <location>
        <begin position="448"/>
        <end position="474"/>
    </location>
</feature>
<feature type="region of interest" description="Disordered" evidence="1">
    <location>
        <begin position="342"/>
        <end position="373"/>
    </location>
</feature>
<feature type="compositionally biased region" description="Polar residues" evidence="1">
    <location>
        <begin position="623"/>
        <end position="636"/>
    </location>
</feature>
<feature type="compositionally biased region" description="Low complexity" evidence="1">
    <location>
        <begin position="92"/>
        <end position="106"/>
    </location>
</feature>
<feature type="compositionally biased region" description="Low complexity" evidence="1">
    <location>
        <begin position="562"/>
        <end position="574"/>
    </location>
</feature>
<feature type="compositionally biased region" description="Polar residues" evidence="1">
    <location>
        <begin position="493"/>
        <end position="511"/>
    </location>
</feature>
<feature type="region of interest" description="Disordered" evidence="1">
    <location>
        <begin position="387"/>
        <end position="436"/>
    </location>
</feature>
<proteinExistence type="predicted"/>